<dbReference type="Gene3D" id="3.40.920.10">
    <property type="entry name" value="Pyruvate-ferredoxin oxidoreductase, PFOR, domain III"/>
    <property type="match status" value="1"/>
</dbReference>
<dbReference type="GO" id="GO:0016903">
    <property type="term" value="F:oxidoreductase activity, acting on the aldehyde or oxo group of donors"/>
    <property type="evidence" value="ECO:0007669"/>
    <property type="project" value="InterPro"/>
</dbReference>
<gene>
    <name evidence="3" type="ORF">NE630_14515</name>
</gene>
<dbReference type="InterPro" id="IPR052198">
    <property type="entry name" value="IorB_Oxidoreductase"/>
</dbReference>
<protein>
    <submittedName>
        <fullName evidence="3">2-oxoacid:acceptor oxidoreductase family protein</fullName>
    </submittedName>
</protein>
<dbReference type="SUPFAM" id="SSF53323">
    <property type="entry name" value="Pyruvate-ferredoxin oxidoreductase, PFOR, domain III"/>
    <property type="match status" value="1"/>
</dbReference>
<dbReference type="RefSeq" id="WP_256182378.1">
    <property type="nucleotide sequence ID" value="NZ_DBEWVB010000010.1"/>
</dbReference>
<evidence type="ECO:0000259" key="2">
    <source>
        <dbReference type="Pfam" id="PF01558"/>
    </source>
</evidence>
<keyword evidence="4" id="KW-1185">Reference proteome</keyword>
<dbReference type="PANTHER" id="PTHR43854:SF1">
    <property type="entry name" value="INDOLEPYRUVATE OXIDOREDUCTASE SUBUNIT IORB"/>
    <property type="match status" value="1"/>
</dbReference>
<proteinExistence type="predicted"/>
<feature type="domain" description="Pyruvate/ketoisovalerate oxidoreductase catalytic" evidence="2">
    <location>
        <begin position="13"/>
        <end position="193"/>
    </location>
</feature>
<organism evidence="3 4">
    <name type="scientific">Cloacibacillus evryensis</name>
    <dbReference type="NCBI Taxonomy" id="508460"/>
    <lineage>
        <taxon>Bacteria</taxon>
        <taxon>Thermotogati</taxon>
        <taxon>Synergistota</taxon>
        <taxon>Synergistia</taxon>
        <taxon>Synergistales</taxon>
        <taxon>Synergistaceae</taxon>
        <taxon>Cloacibacillus</taxon>
    </lineage>
</organism>
<evidence type="ECO:0000256" key="1">
    <source>
        <dbReference type="ARBA" id="ARBA00023002"/>
    </source>
</evidence>
<dbReference type="Proteomes" id="UP001205919">
    <property type="component" value="Unassembled WGS sequence"/>
</dbReference>
<keyword evidence="1" id="KW-0560">Oxidoreductase</keyword>
<evidence type="ECO:0000313" key="4">
    <source>
        <dbReference type="Proteomes" id="UP001205919"/>
    </source>
</evidence>
<name>A0AAW5K914_9BACT</name>
<sequence length="198" mass="21631">MSNYFDIYTVGVGGQGILTISDIITQAAVQKGLDVNYYPSKGMAQRGGFVRSQVRLGRKQGTFSPSISPAGSDLVVSMELSETLKAIRFAKKDADFVILGLRWLPADVMMGDAPYPETEAVLEEIRKAGGKPHYFDPAKVPAGMRPNLYALGTVCANSRLLEFLSKEFIEEFIANKWKKVAEANLATFRAGFDAAPQD</sequence>
<dbReference type="AlphaFoldDB" id="A0AAW5K914"/>
<dbReference type="PANTHER" id="PTHR43854">
    <property type="entry name" value="INDOLEPYRUVATE OXIDOREDUCTASE SUBUNIT IORB"/>
    <property type="match status" value="1"/>
</dbReference>
<dbReference type="InterPro" id="IPR019752">
    <property type="entry name" value="Pyrv/ketoisovalerate_OxRed_cat"/>
</dbReference>
<dbReference type="Pfam" id="PF01558">
    <property type="entry name" value="POR"/>
    <property type="match status" value="1"/>
</dbReference>
<evidence type="ECO:0000313" key="3">
    <source>
        <dbReference type="EMBL" id="MCQ4815650.1"/>
    </source>
</evidence>
<comment type="caution">
    <text evidence="3">The sequence shown here is derived from an EMBL/GenBank/DDBJ whole genome shotgun (WGS) entry which is preliminary data.</text>
</comment>
<accession>A0AAW5K914</accession>
<dbReference type="InterPro" id="IPR002869">
    <property type="entry name" value="Pyrv_flavodox_OxRed_cen"/>
</dbReference>
<dbReference type="EMBL" id="JANFYT010000048">
    <property type="protein sequence ID" value="MCQ4815650.1"/>
    <property type="molecule type" value="Genomic_DNA"/>
</dbReference>
<reference evidence="3 4" key="1">
    <citation type="submission" date="2022-06" db="EMBL/GenBank/DDBJ databases">
        <title>Isolation of gut microbiota from human fecal samples.</title>
        <authorList>
            <person name="Pamer E.G."/>
            <person name="Barat B."/>
            <person name="Waligurski E."/>
            <person name="Medina S."/>
            <person name="Paddock L."/>
            <person name="Mostad J."/>
        </authorList>
    </citation>
    <scope>NUCLEOTIDE SEQUENCE [LARGE SCALE GENOMIC DNA]</scope>
    <source>
        <strain evidence="3 4">DFI.9.90</strain>
    </source>
</reference>